<evidence type="ECO:0000313" key="23">
    <source>
        <dbReference type="Proteomes" id="UP000264146"/>
    </source>
</evidence>
<comment type="function">
    <text evidence="16">Digests double-stranded RNA. Involved in the processing of primary rRNA transcript to yield the immediate precursors to the large and small rRNAs (23S and 16S). Processes some mRNAs, and tRNAs when they are encoded in the rRNA operon. Processes pre-crRNA and tracrRNA of type II CRISPR loci if present in the organism.</text>
</comment>
<evidence type="ECO:0000313" key="22">
    <source>
        <dbReference type="EMBL" id="SUM89341.1"/>
    </source>
</evidence>
<dbReference type="CDD" id="cd10845">
    <property type="entry name" value="DSRM_RNAse_III_family"/>
    <property type="match status" value="1"/>
</dbReference>
<accession>A0A7Z7QQ57</accession>
<evidence type="ECO:0000256" key="7">
    <source>
        <dbReference type="ARBA" id="ARBA00022664"/>
    </source>
</evidence>
<feature type="compositionally biased region" description="Basic and acidic residues" evidence="17">
    <location>
        <begin position="221"/>
        <end position="231"/>
    </location>
</feature>
<comment type="cofactor">
    <cofactor evidence="16">
        <name>Mg(2+)</name>
        <dbReference type="ChEBI" id="CHEBI:18420"/>
    </cofactor>
</comment>
<dbReference type="GO" id="GO:0005737">
    <property type="term" value="C:cytoplasm"/>
    <property type="evidence" value="ECO:0007669"/>
    <property type="project" value="UniProtKB-SubCell"/>
</dbReference>
<evidence type="ECO:0000256" key="12">
    <source>
        <dbReference type="ARBA" id="ARBA00022759"/>
    </source>
</evidence>
<evidence type="ECO:0000256" key="9">
    <source>
        <dbReference type="ARBA" id="ARBA00022722"/>
    </source>
</evidence>
<keyword evidence="6 16" id="KW-0698">rRNA processing</keyword>
<evidence type="ECO:0000256" key="10">
    <source>
        <dbReference type="ARBA" id="ARBA00022723"/>
    </source>
</evidence>
<proteinExistence type="inferred from homology"/>
<dbReference type="EMBL" id="LR962863">
    <property type="protein sequence ID" value="CAD7360034.1"/>
    <property type="molecule type" value="Genomic_DNA"/>
</dbReference>
<comment type="subunit">
    <text evidence="4 16">Homodimer.</text>
</comment>
<dbReference type="EMBL" id="POVK01000007">
    <property type="protein sequence ID" value="NHA33501.1"/>
    <property type="molecule type" value="Genomic_DNA"/>
</dbReference>
<dbReference type="NCBIfam" id="TIGR02191">
    <property type="entry name" value="RNaseIII"/>
    <property type="match status" value="1"/>
</dbReference>
<feature type="binding site" evidence="16">
    <location>
        <position position="59"/>
    </location>
    <ligand>
        <name>Mg(2+)</name>
        <dbReference type="ChEBI" id="CHEBI:18420"/>
    </ligand>
</feature>
<organism evidence="22">
    <name type="scientific">Staphylococcus schleiferi</name>
    <dbReference type="NCBI Taxonomy" id="1295"/>
    <lineage>
        <taxon>Bacteria</taxon>
        <taxon>Bacillati</taxon>
        <taxon>Bacillota</taxon>
        <taxon>Bacilli</taxon>
        <taxon>Bacillales</taxon>
        <taxon>Staphylococcaceae</taxon>
        <taxon>Staphylococcus</taxon>
    </lineage>
</organism>
<evidence type="ECO:0000256" key="11">
    <source>
        <dbReference type="ARBA" id="ARBA00022730"/>
    </source>
</evidence>
<dbReference type="PANTHER" id="PTHR11207:SF0">
    <property type="entry name" value="RIBONUCLEASE 3"/>
    <property type="match status" value="1"/>
</dbReference>
<evidence type="ECO:0000313" key="24">
    <source>
        <dbReference type="Proteomes" id="UP000572988"/>
    </source>
</evidence>
<feature type="domain" description="DRBM" evidence="18">
    <location>
        <begin position="172"/>
        <end position="241"/>
    </location>
</feature>
<dbReference type="SMART" id="SM00535">
    <property type="entry name" value="RIBOc"/>
    <property type="match status" value="1"/>
</dbReference>
<dbReference type="HAMAP" id="MF_00104">
    <property type="entry name" value="RNase_III"/>
    <property type="match status" value="1"/>
</dbReference>
<dbReference type="InterPro" id="IPR000999">
    <property type="entry name" value="RNase_III_dom"/>
</dbReference>
<dbReference type="InterPro" id="IPR014720">
    <property type="entry name" value="dsRBD_dom"/>
</dbReference>
<evidence type="ECO:0000256" key="8">
    <source>
        <dbReference type="ARBA" id="ARBA00022694"/>
    </source>
</evidence>
<reference evidence="22" key="2">
    <citation type="submission" date="2018-06" db="EMBL/GenBank/DDBJ databases">
        <authorList>
            <consortium name="Pathogen Informatics"/>
            <person name="Doyle S."/>
        </authorList>
    </citation>
    <scope>NUCLEOTIDE SEQUENCE [LARGE SCALE GENOMIC DNA]</scope>
    <source>
        <strain evidence="22">NCTC12218</strain>
    </source>
</reference>
<dbReference type="GO" id="GO:0008033">
    <property type="term" value="P:tRNA processing"/>
    <property type="evidence" value="ECO:0007669"/>
    <property type="project" value="UniProtKB-KW"/>
</dbReference>
<evidence type="ECO:0000256" key="5">
    <source>
        <dbReference type="ARBA" id="ARBA00022490"/>
    </source>
</evidence>
<keyword evidence="12 16" id="KW-0255">Endonuclease</keyword>
<dbReference type="GO" id="GO:0019843">
    <property type="term" value="F:rRNA binding"/>
    <property type="evidence" value="ECO:0007669"/>
    <property type="project" value="UniProtKB-KW"/>
</dbReference>
<keyword evidence="7 16" id="KW-0507">mRNA processing</keyword>
<evidence type="ECO:0000256" key="14">
    <source>
        <dbReference type="ARBA" id="ARBA00022842"/>
    </source>
</evidence>
<dbReference type="GO" id="GO:0042802">
    <property type="term" value="F:identical protein binding"/>
    <property type="evidence" value="ECO:0007669"/>
    <property type="project" value="UniProtKB-ARBA"/>
</dbReference>
<dbReference type="InterPro" id="IPR011907">
    <property type="entry name" value="RNase_III"/>
</dbReference>
<evidence type="ECO:0000256" key="6">
    <source>
        <dbReference type="ARBA" id="ARBA00022552"/>
    </source>
</evidence>
<evidence type="ECO:0000256" key="4">
    <source>
        <dbReference type="ARBA" id="ARBA00011738"/>
    </source>
</evidence>
<evidence type="ECO:0000256" key="2">
    <source>
        <dbReference type="ARBA" id="ARBA00004496"/>
    </source>
</evidence>
<evidence type="ECO:0000259" key="18">
    <source>
        <dbReference type="PROSITE" id="PS50137"/>
    </source>
</evidence>
<dbReference type="GO" id="GO:0006397">
    <property type="term" value="P:mRNA processing"/>
    <property type="evidence" value="ECO:0007669"/>
    <property type="project" value="UniProtKB-UniRule"/>
</dbReference>
<comment type="catalytic activity">
    <reaction evidence="1 16">
        <text>Endonucleolytic cleavage to 5'-phosphomonoester.</text>
        <dbReference type="EC" id="3.1.26.3"/>
    </reaction>
</comment>
<dbReference type="GO" id="GO:0004525">
    <property type="term" value="F:ribonuclease III activity"/>
    <property type="evidence" value="ECO:0007669"/>
    <property type="project" value="UniProtKB-UniRule"/>
</dbReference>
<dbReference type="GO" id="GO:0003725">
    <property type="term" value="F:double-stranded RNA binding"/>
    <property type="evidence" value="ECO:0007669"/>
    <property type="project" value="TreeGrafter"/>
</dbReference>
<dbReference type="Gene3D" id="3.30.160.20">
    <property type="match status" value="1"/>
</dbReference>
<dbReference type="GO" id="GO:0046872">
    <property type="term" value="F:metal ion binding"/>
    <property type="evidence" value="ECO:0007669"/>
    <property type="project" value="UniProtKB-KW"/>
</dbReference>
<evidence type="ECO:0000256" key="16">
    <source>
        <dbReference type="HAMAP-Rule" id="MF_00104"/>
    </source>
</evidence>
<dbReference type="RefSeq" id="WP_016424884.1">
    <property type="nucleotide sequence ID" value="NZ_CABKRV010000001.1"/>
</dbReference>
<dbReference type="CDD" id="cd00593">
    <property type="entry name" value="RIBOc"/>
    <property type="match status" value="1"/>
</dbReference>
<dbReference type="AlphaFoldDB" id="A0A7Z7QQ57"/>
<keyword evidence="11 16" id="KW-0699">rRNA-binding</keyword>
<feature type="active site" evidence="16">
    <location>
        <position position="135"/>
    </location>
</feature>
<dbReference type="InterPro" id="IPR036389">
    <property type="entry name" value="RNase_III_sf"/>
</dbReference>
<reference evidence="21 24" key="1">
    <citation type="submission" date="2018-01" db="EMBL/GenBank/DDBJ databases">
        <title>Complete genome sequence of Staphylococcus Scheliferi isolated from human.</title>
        <authorList>
            <person name="Abouelkhair M.A."/>
            <person name="Bemis D.A."/>
            <person name="Kania S.A."/>
        </authorList>
    </citation>
    <scope>NUCLEOTIDE SEQUENCE [LARGE SCALE GENOMIC DNA]</scope>
    <source>
        <strain evidence="21 24">ATCC 43808</strain>
    </source>
</reference>
<evidence type="ECO:0000256" key="17">
    <source>
        <dbReference type="SAM" id="MobiDB-lite"/>
    </source>
</evidence>
<name>A0A7Z7QQ57_STASC</name>
<evidence type="ECO:0000256" key="13">
    <source>
        <dbReference type="ARBA" id="ARBA00022801"/>
    </source>
</evidence>
<keyword evidence="10 16" id="KW-0479">Metal-binding</keyword>
<keyword evidence="15 16" id="KW-0694">RNA-binding</keyword>
<dbReference type="PROSITE" id="PS00517">
    <property type="entry name" value="RNASE_3_1"/>
    <property type="match status" value="1"/>
</dbReference>
<dbReference type="GO" id="GO:0006364">
    <property type="term" value="P:rRNA processing"/>
    <property type="evidence" value="ECO:0007669"/>
    <property type="project" value="UniProtKB-UniRule"/>
</dbReference>
<gene>
    <name evidence="22" type="primary">rnc_1</name>
    <name evidence="16" type="synonym">rnc</name>
    <name evidence="21" type="ORF">C1O36_02990</name>
    <name evidence="22" type="ORF">NCTC12218_01697</name>
</gene>
<feature type="domain" description="RNase III" evidence="19">
    <location>
        <begin position="17"/>
        <end position="146"/>
    </location>
</feature>
<feature type="binding site" evidence="16">
    <location>
        <position position="135"/>
    </location>
    <ligand>
        <name>Mg(2+)</name>
        <dbReference type="ChEBI" id="CHEBI:18420"/>
    </ligand>
</feature>
<feature type="binding site" evidence="16">
    <location>
        <position position="132"/>
    </location>
    <ligand>
        <name>Mg(2+)</name>
        <dbReference type="ChEBI" id="CHEBI:18420"/>
    </ligand>
</feature>
<evidence type="ECO:0000313" key="21">
    <source>
        <dbReference type="EMBL" id="NHA33501.1"/>
    </source>
</evidence>
<dbReference type="PROSITE" id="PS50137">
    <property type="entry name" value="DS_RBD"/>
    <property type="match status" value="1"/>
</dbReference>
<dbReference type="SUPFAM" id="SSF54768">
    <property type="entry name" value="dsRNA-binding domain-like"/>
    <property type="match status" value="1"/>
</dbReference>
<keyword evidence="13 16" id="KW-0378">Hydrolase</keyword>
<dbReference type="Gene3D" id="1.10.1520.10">
    <property type="entry name" value="Ribonuclease III domain"/>
    <property type="match status" value="1"/>
</dbReference>
<sequence>MAKVRKEELVLQFEKNFKNKMKELHLTYHDISIYQQAFSHSSFINDYNMERIEHNERLEFLGDAVLELTVSRYLFDEYPHLPEGDLTKMRATMVCEPSLVIFAQQIDLMPLILLGKGEEKTGGRTRPSLVADVFEAFVGAIYLDQGLETVWKFAEAVIFPHVKDQQHLGVIDFKTKLQEYVHQNYLGVITYRIAKEDGPAHNKTFTSEIIINGKPVSQGEGRTKKESEQKAAEQAYLQMTHKE</sequence>
<protein>
    <recommendedName>
        <fullName evidence="16">Ribonuclease 3</fullName>
        <ecNumber evidence="16">3.1.26.3</ecNumber>
    </recommendedName>
    <alternativeName>
        <fullName evidence="16">Ribonuclease III</fullName>
        <shortName evidence="16">RNase III</shortName>
    </alternativeName>
</protein>
<dbReference type="Proteomes" id="UP000264146">
    <property type="component" value="Chromosome"/>
</dbReference>
<dbReference type="Proteomes" id="UP000572988">
    <property type="component" value="Unassembled WGS sequence"/>
</dbReference>
<evidence type="ECO:0000313" key="20">
    <source>
        <dbReference type="EMBL" id="CAD7360034.1"/>
    </source>
</evidence>
<dbReference type="Pfam" id="PF14622">
    <property type="entry name" value="Ribonucleas_3_3"/>
    <property type="match status" value="1"/>
</dbReference>
<evidence type="ECO:0000256" key="15">
    <source>
        <dbReference type="ARBA" id="ARBA00022884"/>
    </source>
</evidence>
<reference evidence="20 23" key="3">
    <citation type="submission" date="2020-11" db="EMBL/GenBank/DDBJ databases">
        <authorList>
            <consortium name="Pathogen Informatics"/>
        </authorList>
    </citation>
    <scope>NUCLEOTIDE SEQUENCE [LARGE SCALE GENOMIC DNA]</scope>
    <source>
        <strain evidence="20 23">NCTC12218</strain>
    </source>
</reference>
<keyword evidence="14 16" id="KW-0460">Magnesium</keyword>
<keyword evidence="9 16" id="KW-0540">Nuclease</keyword>
<comment type="similarity">
    <text evidence="3">Belongs to the ribonuclease III family.</text>
</comment>
<evidence type="ECO:0000256" key="3">
    <source>
        <dbReference type="ARBA" id="ARBA00010183"/>
    </source>
</evidence>
<comment type="subcellular location">
    <subcellularLocation>
        <location evidence="2 16">Cytoplasm</location>
    </subcellularLocation>
</comment>
<dbReference type="FunFam" id="3.30.160.20:FF:000003">
    <property type="entry name" value="Ribonuclease 3"/>
    <property type="match status" value="1"/>
</dbReference>
<keyword evidence="8 16" id="KW-0819">tRNA processing</keyword>
<feature type="region of interest" description="Disordered" evidence="17">
    <location>
        <begin position="216"/>
        <end position="243"/>
    </location>
</feature>
<evidence type="ECO:0000256" key="1">
    <source>
        <dbReference type="ARBA" id="ARBA00000109"/>
    </source>
</evidence>
<dbReference type="SMART" id="SM00358">
    <property type="entry name" value="DSRM"/>
    <property type="match status" value="1"/>
</dbReference>
<dbReference type="SUPFAM" id="SSF69065">
    <property type="entry name" value="RNase III domain-like"/>
    <property type="match status" value="1"/>
</dbReference>
<dbReference type="EMBL" id="UHEF01000001">
    <property type="protein sequence ID" value="SUM89341.1"/>
    <property type="molecule type" value="Genomic_DNA"/>
</dbReference>
<dbReference type="GO" id="GO:0010468">
    <property type="term" value="P:regulation of gene expression"/>
    <property type="evidence" value="ECO:0007669"/>
    <property type="project" value="TreeGrafter"/>
</dbReference>
<feature type="active site" evidence="16">
    <location>
        <position position="63"/>
    </location>
</feature>
<dbReference type="GeneID" id="93790308"/>
<dbReference type="FunFam" id="1.10.1520.10:FF:000001">
    <property type="entry name" value="Ribonuclease 3"/>
    <property type="match status" value="1"/>
</dbReference>
<dbReference type="PANTHER" id="PTHR11207">
    <property type="entry name" value="RIBONUCLEASE III"/>
    <property type="match status" value="1"/>
</dbReference>
<keyword evidence="24" id="KW-1185">Reference proteome</keyword>
<keyword evidence="5 16" id="KW-0963">Cytoplasm</keyword>
<dbReference type="Pfam" id="PF00035">
    <property type="entry name" value="dsrm"/>
    <property type="match status" value="1"/>
</dbReference>
<dbReference type="PROSITE" id="PS50142">
    <property type="entry name" value="RNASE_3_2"/>
    <property type="match status" value="1"/>
</dbReference>
<evidence type="ECO:0000259" key="19">
    <source>
        <dbReference type="PROSITE" id="PS50142"/>
    </source>
</evidence>
<dbReference type="EC" id="3.1.26.3" evidence="16"/>